<dbReference type="Gene3D" id="3.30.200.20">
    <property type="entry name" value="Phosphorylase Kinase, domain 1"/>
    <property type="match status" value="1"/>
</dbReference>
<dbReference type="GO" id="GO:0005524">
    <property type="term" value="F:ATP binding"/>
    <property type="evidence" value="ECO:0007669"/>
    <property type="project" value="UniProtKB-UniRule"/>
</dbReference>
<dbReference type="PANTHER" id="PTHR46146">
    <property type="entry name" value="SERINE/THREONINE-PROTEIN KINASE-LIKE PROTEIN CCR4"/>
    <property type="match status" value="1"/>
</dbReference>
<dbReference type="Gene3D" id="1.10.510.10">
    <property type="entry name" value="Transferase(Phosphotransferase) domain 1"/>
    <property type="match status" value="1"/>
</dbReference>
<organism evidence="8 9">
    <name type="scientific">Oryza meyeriana var. granulata</name>
    <dbReference type="NCBI Taxonomy" id="110450"/>
    <lineage>
        <taxon>Eukaryota</taxon>
        <taxon>Viridiplantae</taxon>
        <taxon>Streptophyta</taxon>
        <taxon>Embryophyta</taxon>
        <taxon>Tracheophyta</taxon>
        <taxon>Spermatophyta</taxon>
        <taxon>Magnoliopsida</taxon>
        <taxon>Liliopsida</taxon>
        <taxon>Poales</taxon>
        <taxon>Poaceae</taxon>
        <taxon>BOP clade</taxon>
        <taxon>Oryzoideae</taxon>
        <taxon>Oryzeae</taxon>
        <taxon>Oryzinae</taxon>
        <taxon>Oryza</taxon>
        <taxon>Oryza meyeriana</taxon>
    </lineage>
</organism>
<dbReference type="PANTHER" id="PTHR46146:SF7">
    <property type="entry name" value="OS11G0664000 PROTEIN"/>
    <property type="match status" value="1"/>
</dbReference>
<protein>
    <recommendedName>
        <fullName evidence="7">Protein kinase domain-containing protein</fullName>
    </recommendedName>
</protein>
<dbReference type="InterPro" id="IPR000719">
    <property type="entry name" value="Prot_kinase_dom"/>
</dbReference>
<evidence type="ECO:0000256" key="6">
    <source>
        <dbReference type="RuleBase" id="RU000304"/>
    </source>
</evidence>
<evidence type="ECO:0000259" key="7">
    <source>
        <dbReference type="PROSITE" id="PS50011"/>
    </source>
</evidence>
<dbReference type="PIRSF" id="PIRSF000654">
    <property type="entry name" value="Integrin-linked_kinase"/>
    <property type="match status" value="1"/>
</dbReference>
<dbReference type="SUPFAM" id="SSF56112">
    <property type="entry name" value="Protein kinase-like (PK-like)"/>
    <property type="match status" value="1"/>
</dbReference>
<sequence>MNFSLDRKIGDGGFGCVYMGMLPDGREVAIKRKSVDSHDRGMEEFRAEVTIHSLLHHKHIVRLIGCCVVEKEERRLSFRKKIMVEEEQLLVFEYMKNGSLFDHLHGPSTSSFSSPVTASWKTRIQILLGLSRAIDYLHSYAVPAVIHCDIKSSNILLDSSWSPRLSGFGLAVSSDEAECGDISTRGTMGYLDPEFACTSTLNPTSDIYSFGVVMLEVLTGKKPSFNLDWEGGEHPALPLINAGELRKVLDKRPAAEPTPRQLEAADLVARTAAHCLQRGGKDRPAMSDVMANLQAALELVCCDELEHVPADKLESVPQSTYQRHKKTNI</sequence>
<keyword evidence="3" id="KW-0418">Kinase</keyword>
<dbReference type="GO" id="GO:0004674">
    <property type="term" value="F:protein serine/threonine kinase activity"/>
    <property type="evidence" value="ECO:0007669"/>
    <property type="project" value="UniProtKB-KW"/>
</dbReference>
<comment type="similarity">
    <text evidence="6">Belongs to the protein kinase superfamily.</text>
</comment>
<keyword evidence="4 5" id="KW-0067">ATP-binding</keyword>
<keyword evidence="9" id="KW-1185">Reference proteome</keyword>
<name>A0A6G1C719_9ORYZ</name>
<keyword evidence="1" id="KW-0808">Transferase</keyword>
<proteinExistence type="inferred from homology"/>
<dbReference type="InterPro" id="IPR017441">
    <property type="entry name" value="Protein_kinase_ATP_BS"/>
</dbReference>
<accession>A0A6G1C719</accession>
<dbReference type="PROSITE" id="PS50011">
    <property type="entry name" value="PROTEIN_KINASE_DOM"/>
    <property type="match status" value="1"/>
</dbReference>
<evidence type="ECO:0000256" key="1">
    <source>
        <dbReference type="ARBA" id="ARBA00022679"/>
    </source>
</evidence>
<dbReference type="Pfam" id="PF00069">
    <property type="entry name" value="Pkinase"/>
    <property type="match status" value="1"/>
</dbReference>
<dbReference type="SMART" id="SM00220">
    <property type="entry name" value="S_TKc"/>
    <property type="match status" value="1"/>
</dbReference>
<dbReference type="PROSITE" id="PS00108">
    <property type="entry name" value="PROTEIN_KINASE_ST"/>
    <property type="match status" value="1"/>
</dbReference>
<dbReference type="InterPro" id="IPR008271">
    <property type="entry name" value="Ser/Thr_kinase_AS"/>
</dbReference>
<dbReference type="Proteomes" id="UP000479710">
    <property type="component" value="Unassembled WGS sequence"/>
</dbReference>
<reference evidence="8 9" key="1">
    <citation type="submission" date="2019-11" db="EMBL/GenBank/DDBJ databases">
        <title>Whole genome sequence of Oryza granulata.</title>
        <authorList>
            <person name="Li W."/>
        </authorList>
    </citation>
    <scope>NUCLEOTIDE SEQUENCE [LARGE SCALE GENOMIC DNA]</scope>
    <source>
        <strain evidence="9">cv. Menghai</strain>
        <tissue evidence="8">Leaf</tissue>
    </source>
</reference>
<evidence type="ECO:0000256" key="3">
    <source>
        <dbReference type="ARBA" id="ARBA00022777"/>
    </source>
</evidence>
<keyword evidence="6" id="KW-0723">Serine/threonine-protein kinase</keyword>
<feature type="domain" description="Protein kinase" evidence="7">
    <location>
        <begin position="3"/>
        <end position="297"/>
    </location>
</feature>
<dbReference type="PROSITE" id="PS00107">
    <property type="entry name" value="PROTEIN_KINASE_ATP"/>
    <property type="match status" value="1"/>
</dbReference>
<dbReference type="InterPro" id="IPR011009">
    <property type="entry name" value="Kinase-like_dom_sf"/>
</dbReference>
<dbReference type="OrthoDB" id="61110at2759"/>
<feature type="binding site" evidence="5">
    <location>
        <position position="31"/>
    </location>
    <ligand>
        <name>ATP</name>
        <dbReference type="ChEBI" id="CHEBI:30616"/>
    </ligand>
</feature>
<keyword evidence="2 5" id="KW-0547">Nucleotide-binding</keyword>
<evidence type="ECO:0000256" key="2">
    <source>
        <dbReference type="ARBA" id="ARBA00022741"/>
    </source>
</evidence>
<evidence type="ECO:0000313" key="8">
    <source>
        <dbReference type="EMBL" id="KAF0896258.1"/>
    </source>
</evidence>
<evidence type="ECO:0000256" key="5">
    <source>
        <dbReference type="PROSITE-ProRule" id="PRU10141"/>
    </source>
</evidence>
<dbReference type="EMBL" id="SPHZ02000010">
    <property type="protein sequence ID" value="KAF0896258.1"/>
    <property type="molecule type" value="Genomic_DNA"/>
</dbReference>
<evidence type="ECO:0000256" key="4">
    <source>
        <dbReference type="ARBA" id="ARBA00022840"/>
    </source>
</evidence>
<comment type="caution">
    <text evidence="8">The sequence shown here is derived from an EMBL/GenBank/DDBJ whole genome shotgun (WGS) entry which is preliminary data.</text>
</comment>
<dbReference type="AlphaFoldDB" id="A0A6G1C719"/>
<gene>
    <name evidence="8" type="ORF">E2562_019740</name>
</gene>
<evidence type="ECO:0000313" key="9">
    <source>
        <dbReference type="Proteomes" id="UP000479710"/>
    </source>
</evidence>